<organism evidence="4">
    <name type="scientific">Solibacter usitatus (strain Ellin6076)</name>
    <dbReference type="NCBI Taxonomy" id="234267"/>
    <lineage>
        <taxon>Bacteria</taxon>
        <taxon>Pseudomonadati</taxon>
        <taxon>Acidobacteriota</taxon>
        <taxon>Terriglobia</taxon>
        <taxon>Bryobacterales</taxon>
        <taxon>Solibacteraceae</taxon>
        <taxon>Candidatus Solibacter</taxon>
    </lineage>
</organism>
<dbReference type="EMBL" id="CP000473">
    <property type="protein sequence ID" value="ABJ84837.1"/>
    <property type="molecule type" value="Genomic_DNA"/>
</dbReference>
<evidence type="ECO:0000256" key="2">
    <source>
        <dbReference type="PROSITE-ProRule" id="PRU00169"/>
    </source>
</evidence>
<dbReference type="SMART" id="SM00448">
    <property type="entry name" value="REC"/>
    <property type="match status" value="1"/>
</dbReference>
<evidence type="ECO:0000256" key="1">
    <source>
        <dbReference type="ARBA" id="ARBA00022553"/>
    </source>
</evidence>
<dbReference type="PANTHER" id="PTHR44591:SF3">
    <property type="entry name" value="RESPONSE REGULATORY DOMAIN-CONTAINING PROTEIN"/>
    <property type="match status" value="1"/>
</dbReference>
<dbReference type="HOGENOM" id="CLU_000445_69_8_0"/>
<reference evidence="4" key="1">
    <citation type="submission" date="2006-10" db="EMBL/GenBank/DDBJ databases">
        <title>Complete sequence of Solibacter usitatus Ellin6076.</title>
        <authorList>
            <consortium name="US DOE Joint Genome Institute"/>
            <person name="Copeland A."/>
            <person name="Lucas S."/>
            <person name="Lapidus A."/>
            <person name="Barry K."/>
            <person name="Detter J.C."/>
            <person name="Glavina del Rio T."/>
            <person name="Hammon N."/>
            <person name="Israni S."/>
            <person name="Dalin E."/>
            <person name="Tice H."/>
            <person name="Pitluck S."/>
            <person name="Thompson L.S."/>
            <person name="Brettin T."/>
            <person name="Bruce D."/>
            <person name="Han C."/>
            <person name="Tapia R."/>
            <person name="Gilna P."/>
            <person name="Schmutz J."/>
            <person name="Larimer F."/>
            <person name="Land M."/>
            <person name="Hauser L."/>
            <person name="Kyrpides N."/>
            <person name="Mikhailova N."/>
            <person name="Janssen P.H."/>
            <person name="Kuske C.R."/>
            <person name="Richardson P."/>
        </authorList>
    </citation>
    <scope>NUCLEOTIDE SEQUENCE</scope>
    <source>
        <strain evidence="4">Ellin6076</strain>
    </source>
</reference>
<name>Q01ZS8_SOLUE</name>
<dbReference type="Pfam" id="PF00072">
    <property type="entry name" value="Response_reg"/>
    <property type="match status" value="1"/>
</dbReference>
<dbReference type="KEGG" id="sus:Acid_3869"/>
<dbReference type="PROSITE" id="PS50110">
    <property type="entry name" value="RESPONSE_REGULATORY"/>
    <property type="match status" value="1"/>
</dbReference>
<dbReference type="CDD" id="cd00156">
    <property type="entry name" value="REC"/>
    <property type="match status" value="1"/>
</dbReference>
<dbReference type="InterPro" id="IPR050595">
    <property type="entry name" value="Bact_response_regulator"/>
</dbReference>
<dbReference type="Gene3D" id="3.40.50.2300">
    <property type="match status" value="1"/>
</dbReference>
<accession>Q01ZS8</accession>
<dbReference type="STRING" id="234267.Acid_3869"/>
<sequence length="125" mass="13682">MILLVDDDSSFLQKARALFTDEWQVFFATNAKQALALAEDLEFNVVLVDLVLGTENGYELIGELHRRFPGLPIVAMSGVVKDDLLKVAKAFGATESLAKPITPEWKTIVDHLRHTRESKSGAGGG</sequence>
<dbReference type="SUPFAM" id="SSF52172">
    <property type="entry name" value="CheY-like"/>
    <property type="match status" value="1"/>
</dbReference>
<dbReference type="InParanoid" id="Q01ZS8"/>
<dbReference type="OrthoDB" id="129181at2"/>
<proteinExistence type="predicted"/>
<dbReference type="AlphaFoldDB" id="Q01ZS8"/>
<dbReference type="GO" id="GO:0000160">
    <property type="term" value="P:phosphorelay signal transduction system"/>
    <property type="evidence" value="ECO:0007669"/>
    <property type="project" value="InterPro"/>
</dbReference>
<evidence type="ECO:0000313" key="4">
    <source>
        <dbReference type="EMBL" id="ABJ84837.1"/>
    </source>
</evidence>
<feature type="modified residue" description="4-aspartylphosphate" evidence="2">
    <location>
        <position position="49"/>
    </location>
</feature>
<evidence type="ECO:0000259" key="3">
    <source>
        <dbReference type="PROSITE" id="PS50110"/>
    </source>
</evidence>
<keyword evidence="1 2" id="KW-0597">Phosphoprotein</keyword>
<gene>
    <name evidence="4" type="ordered locus">Acid_3869</name>
</gene>
<dbReference type="InterPro" id="IPR011006">
    <property type="entry name" value="CheY-like_superfamily"/>
</dbReference>
<dbReference type="eggNOG" id="COG2204">
    <property type="taxonomic scope" value="Bacteria"/>
</dbReference>
<dbReference type="PANTHER" id="PTHR44591">
    <property type="entry name" value="STRESS RESPONSE REGULATOR PROTEIN 1"/>
    <property type="match status" value="1"/>
</dbReference>
<protein>
    <submittedName>
        <fullName evidence="4">Response regulator receiver protein</fullName>
    </submittedName>
</protein>
<feature type="domain" description="Response regulatory" evidence="3">
    <location>
        <begin position="1"/>
        <end position="114"/>
    </location>
</feature>
<dbReference type="InterPro" id="IPR001789">
    <property type="entry name" value="Sig_transdc_resp-reg_receiver"/>
</dbReference>